<comment type="caution">
    <text evidence="1">The sequence shown here is derived from an EMBL/GenBank/DDBJ whole genome shotgun (WGS) entry which is preliminary data.</text>
</comment>
<dbReference type="Proteomes" id="UP000625316">
    <property type="component" value="Unassembled WGS sequence"/>
</dbReference>
<dbReference type="Gene3D" id="1.25.40.10">
    <property type="entry name" value="Tetratricopeptide repeat domain"/>
    <property type="match status" value="1"/>
</dbReference>
<dbReference type="RefSeq" id="WP_264323712.1">
    <property type="nucleotide sequence ID" value="NZ_JADEXQ010000008.1"/>
</dbReference>
<dbReference type="Pfam" id="PF13181">
    <property type="entry name" value="TPR_8"/>
    <property type="match status" value="1"/>
</dbReference>
<evidence type="ECO:0008006" key="3">
    <source>
        <dbReference type="Google" id="ProtNLM"/>
    </source>
</evidence>
<proteinExistence type="predicted"/>
<dbReference type="AlphaFoldDB" id="A0A928VMW3"/>
<accession>A0A928VMW3</accession>
<dbReference type="EMBL" id="JADEXQ010000008">
    <property type="protein sequence ID" value="MBE9028889.1"/>
    <property type="molecule type" value="Genomic_DNA"/>
</dbReference>
<sequence length="154" mass="17178">MLSKVVLQQLSQVSFPTPADFDQLRSLQAEFPDSPELWNFRGNWLQLYDVPLAQVQVCYEKAISCDPTFAAGHESLGYYHDTFGDDLMRAMQCFRQALKLGAGDASHIGLARVLAQLGRSTEAIQQLNQCVDQANTEVVLLRCQIADGLWAIDD</sequence>
<dbReference type="SUPFAM" id="SSF48452">
    <property type="entry name" value="TPR-like"/>
    <property type="match status" value="1"/>
</dbReference>
<evidence type="ECO:0000313" key="1">
    <source>
        <dbReference type="EMBL" id="MBE9028889.1"/>
    </source>
</evidence>
<dbReference type="InterPro" id="IPR019734">
    <property type="entry name" value="TPR_rpt"/>
</dbReference>
<reference evidence="1" key="1">
    <citation type="submission" date="2020-10" db="EMBL/GenBank/DDBJ databases">
        <authorList>
            <person name="Castelo-Branco R."/>
            <person name="Eusebio N."/>
            <person name="Adriana R."/>
            <person name="Vieira A."/>
            <person name="Brugerolle De Fraissinette N."/>
            <person name="Rezende De Castro R."/>
            <person name="Schneider M.P."/>
            <person name="Vasconcelos V."/>
            <person name="Leao P.N."/>
        </authorList>
    </citation>
    <scope>NUCLEOTIDE SEQUENCE</scope>
    <source>
        <strain evidence="1">LEGE 11480</strain>
    </source>
</reference>
<keyword evidence="2" id="KW-1185">Reference proteome</keyword>
<evidence type="ECO:0000313" key="2">
    <source>
        <dbReference type="Proteomes" id="UP000625316"/>
    </source>
</evidence>
<protein>
    <recommendedName>
        <fullName evidence="3">Tetratricopeptide repeat protein</fullName>
    </recommendedName>
</protein>
<name>A0A928VMW3_9CYAN</name>
<organism evidence="1 2">
    <name type="scientific">Romeriopsis navalis LEGE 11480</name>
    <dbReference type="NCBI Taxonomy" id="2777977"/>
    <lineage>
        <taxon>Bacteria</taxon>
        <taxon>Bacillati</taxon>
        <taxon>Cyanobacteriota</taxon>
        <taxon>Cyanophyceae</taxon>
        <taxon>Leptolyngbyales</taxon>
        <taxon>Leptolyngbyaceae</taxon>
        <taxon>Romeriopsis</taxon>
        <taxon>Romeriopsis navalis</taxon>
    </lineage>
</organism>
<dbReference type="InterPro" id="IPR011990">
    <property type="entry name" value="TPR-like_helical_dom_sf"/>
</dbReference>
<gene>
    <name evidence="1" type="ORF">IQ266_03825</name>
</gene>